<dbReference type="EMBL" id="JBJQND010000014">
    <property type="protein sequence ID" value="KAL3855271.1"/>
    <property type="molecule type" value="Genomic_DNA"/>
</dbReference>
<reference evidence="3 4" key="1">
    <citation type="submission" date="2024-11" db="EMBL/GenBank/DDBJ databases">
        <title>Chromosome-level genome assembly of the freshwater bivalve Anodonta woodiana.</title>
        <authorList>
            <person name="Chen X."/>
        </authorList>
    </citation>
    <scope>NUCLEOTIDE SEQUENCE [LARGE SCALE GENOMIC DNA]</scope>
    <source>
        <strain evidence="3">MN2024</strain>
        <tissue evidence="3">Gills</tissue>
    </source>
</reference>
<dbReference type="Proteomes" id="UP001634394">
    <property type="component" value="Unassembled WGS sequence"/>
</dbReference>
<name>A0ABD3V2U4_SINWO</name>
<evidence type="ECO:0000256" key="1">
    <source>
        <dbReference type="SAM" id="MobiDB-lite"/>
    </source>
</evidence>
<keyword evidence="4" id="KW-1185">Reference proteome</keyword>
<feature type="compositionally biased region" description="Basic and acidic residues" evidence="1">
    <location>
        <begin position="1"/>
        <end position="13"/>
    </location>
</feature>
<evidence type="ECO:0000313" key="2">
    <source>
        <dbReference type="EMBL" id="KAL3855222.1"/>
    </source>
</evidence>
<accession>A0ABD3V2U4</accession>
<gene>
    <name evidence="2" type="ORF">ACJMK2_014442</name>
    <name evidence="3" type="ORF">ACJMK2_014487</name>
</gene>
<proteinExistence type="predicted"/>
<evidence type="ECO:0000313" key="3">
    <source>
        <dbReference type="EMBL" id="KAL3855271.1"/>
    </source>
</evidence>
<protein>
    <submittedName>
        <fullName evidence="3">Uncharacterized protein</fullName>
    </submittedName>
</protein>
<sequence length="119" mass="13719">MADAGDDTKKDADENTEENGLEETRRSLEDFVTEHYNQQMDEGKMDATDEICDERTANFFSRALAESRRMNAEVQKSNKKSEKLHTELGTERYAEWQAEHASEVLLPHEVELIKVSQCH</sequence>
<evidence type="ECO:0000313" key="4">
    <source>
        <dbReference type="Proteomes" id="UP001634394"/>
    </source>
</evidence>
<dbReference type="EMBL" id="JBJQND010000014">
    <property type="protein sequence ID" value="KAL3855222.1"/>
    <property type="molecule type" value="Genomic_DNA"/>
</dbReference>
<feature type="region of interest" description="Disordered" evidence="1">
    <location>
        <begin position="1"/>
        <end position="46"/>
    </location>
</feature>
<dbReference type="AlphaFoldDB" id="A0ABD3V2U4"/>
<organism evidence="3 4">
    <name type="scientific">Sinanodonta woodiana</name>
    <name type="common">Chinese pond mussel</name>
    <name type="synonym">Anodonta woodiana</name>
    <dbReference type="NCBI Taxonomy" id="1069815"/>
    <lineage>
        <taxon>Eukaryota</taxon>
        <taxon>Metazoa</taxon>
        <taxon>Spiralia</taxon>
        <taxon>Lophotrochozoa</taxon>
        <taxon>Mollusca</taxon>
        <taxon>Bivalvia</taxon>
        <taxon>Autobranchia</taxon>
        <taxon>Heteroconchia</taxon>
        <taxon>Palaeoheterodonta</taxon>
        <taxon>Unionida</taxon>
        <taxon>Unionoidea</taxon>
        <taxon>Unionidae</taxon>
        <taxon>Unioninae</taxon>
        <taxon>Sinanodonta</taxon>
    </lineage>
</organism>
<comment type="caution">
    <text evidence="3">The sequence shown here is derived from an EMBL/GenBank/DDBJ whole genome shotgun (WGS) entry which is preliminary data.</text>
</comment>
<feature type="compositionally biased region" description="Basic and acidic residues" evidence="1">
    <location>
        <begin position="22"/>
        <end position="33"/>
    </location>
</feature>